<dbReference type="InterPro" id="IPR000577">
    <property type="entry name" value="Carb_kinase_FGGY"/>
</dbReference>
<accession>A0A4P6JMM9</accession>
<evidence type="ECO:0000256" key="1">
    <source>
        <dbReference type="ARBA" id="ARBA00009156"/>
    </source>
</evidence>
<evidence type="ECO:0008006" key="8">
    <source>
        <dbReference type="Google" id="ProtNLM"/>
    </source>
</evidence>
<dbReference type="Pfam" id="PF00370">
    <property type="entry name" value="FGGY_N"/>
    <property type="match status" value="1"/>
</dbReference>
<proteinExistence type="inferred from homology"/>
<dbReference type="InterPro" id="IPR043129">
    <property type="entry name" value="ATPase_NBD"/>
</dbReference>
<name>A0A4P6JMM9_KTERU</name>
<dbReference type="InterPro" id="IPR018484">
    <property type="entry name" value="FGGY_N"/>
</dbReference>
<dbReference type="PIRSF" id="PIRSF000538">
    <property type="entry name" value="GlpK"/>
    <property type="match status" value="1"/>
</dbReference>
<gene>
    <name evidence="6" type="ORF">EPA93_10985</name>
</gene>
<organism evidence="6 7">
    <name type="scientific">Ktedonosporobacter rubrisoli</name>
    <dbReference type="NCBI Taxonomy" id="2509675"/>
    <lineage>
        <taxon>Bacteria</taxon>
        <taxon>Bacillati</taxon>
        <taxon>Chloroflexota</taxon>
        <taxon>Ktedonobacteria</taxon>
        <taxon>Ktedonobacterales</taxon>
        <taxon>Ktedonosporobacteraceae</taxon>
        <taxon>Ktedonosporobacter</taxon>
    </lineage>
</organism>
<sequence length="495" mass="52617">MVTKGNPRYVIGLDMGTQGVRCLAVTAEGAVLARASVPLPAQALLTAAKTFEQQPEEWWQATARALAQLSAQLRAANIAVEGGVALCVSGTSGTFVPLDAAHQPLRPALMYSDARAVDEVAICNTQLAELTESMGYRFNASFALPKLLWLARHEAQTWERTAMVAHQADYLVGRLTDVWGISDYTNVLKTGYDLLSDSYPDALSHILSSPAERLPRIVAPGTPIAPLRPEVAAELGLNANMLVVAGLTDGCASQFAAGASEPGTWVSSLGTTLTIKGVSATLIKDKQGRLYCHRHPERGWLPGGASSTGGEVLARNFANVDLAAYDGRAASLLPTNLLSYPLVRRGERFPFVAPQAEGFQIAPAGSVDIPAELAYAAALEGVALVERLAFEVVGELGAPVKGAIRAVGGASQSQLWLRIRASVSQRPFVVPAIADPAMGVAVLAAAGRLHADLGSATRAMVQISQEVQPDPAWISQYEERYSRFKDELRQRGYLA</sequence>
<evidence type="ECO:0000256" key="3">
    <source>
        <dbReference type="ARBA" id="ARBA00022777"/>
    </source>
</evidence>
<comment type="similarity">
    <text evidence="1">Belongs to the FGGY kinase family.</text>
</comment>
<protein>
    <recommendedName>
        <fullName evidence="8">Carbohydrate kinase</fullName>
    </recommendedName>
</protein>
<dbReference type="Proteomes" id="UP000290365">
    <property type="component" value="Chromosome"/>
</dbReference>
<evidence type="ECO:0000259" key="4">
    <source>
        <dbReference type="Pfam" id="PF00370"/>
    </source>
</evidence>
<dbReference type="EMBL" id="CP035758">
    <property type="protein sequence ID" value="QBD76505.1"/>
    <property type="molecule type" value="Genomic_DNA"/>
</dbReference>
<dbReference type="SUPFAM" id="SSF53067">
    <property type="entry name" value="Actin-like ATPase domain"/>
    <property type="match status" value="2"/>
</dbReference>
<dbReference type="InterPro" id="IPR018485">
    <property type="entry name" value="FGGY_C"/>
</dbReference>
<dbReference type="CDD" id="cd07783">
    <property type="entry name" value="ASKHA_NBD_FGGY_SePSK_AtXK1-like"/>
    <property type="match status" value="1"/>
</dbReference>
<feature type="domain" description="Carbohydrate kinase FGGY N-terminal" evidence="4">
    <location>
        <begin position="9"/>
        <end position="255"/>
    </location>
</feature>
<dbReference type="KEGG" id="kbs:EPA93_10985"/>
<dbReference type="GO" id="GO:0016301">
    <property type="term" value="F:kinase activity"/>
    <property type="evidence" value="ECO:0007669"/>
    <property type="project" value="UniProtKB-KW"/>
</dbReference>
<dbReference type="AlphaFoldDB" id="A0A4P6JMM9"/>
<dbReference type="Pfam" id="PF02782">
    <property type="entry name" value="FGGY_C"/>
    <property type="match status" value="1"/>
</dbReference>
<dbReference type="Gene3D" id="3.30.420.40">
    <property type="match status" value="2"/>
</dbReference>
<keyword evidence="3" id="KW-0418">Kinase</keyword>
<dbReference type="RefSeq" id="WP_129887353.1">
    <property type="nucleotide sequence ID" value="NZ_CP035758.1"/>
</dbReference>
<evidence type="ECO:0000313" key="7">
    <source>
        <dbReference type="Proteomes" id="UP000290365"/>
    </source>
</evidence>
<evidence type="ECO:0000259" key="5">
    <source>
        <dbReference type="Pfam" id="PF02782"/>
    </source>
</evidence>
<evidence type="ECO:0000256" key="2">
    <source>
        <dbReference type="ARBA" id="ARBA00022679"/>
    </source>
</evidence>
<dbReference type="OrthoDB" id="9805576at2"/>
<feature type="domain" description="Carbohydrate kinase FGGY C-terminal" evidence="5">
    <location>
        <begin position="268"/>
        <end position="446"/>
    </location>
</feature>
<dbReference type="GO" id="GO:0005975">
    <property type="term" value="P:carbohydrate metabolic process"/>
    <property type="evidence" value="ECO:0007669"/>
    <property type="project" value="InterPro"/>
</dbReference>
<keyword evidence="2" id="KW-0808">Transferase</keyword>
<keyword evidence="7" id="KW-1185">Reference proteome</keyword>
<dbReference type="PANTHER" id="PTHR43095:SF5">
    <property type="entry name" value="XYLULOSE KINASE"/>
    <property type="match status" value="1"/>
</dbReference>
<dbReference type="PANTHER" id="PTHR43095">
    <property type="entry name" value="SUGAR KINASE"/>
    <property type="match status" value="1"/>
</dbReference>
<reference evidence="6 7" key="1">
    <citation type="submission" date="2019-01" db="EMBL/GenBank/DDBJ databases">
        <title>Ktedonosporobacter rubrisoli SCAWS-G2.</title>
        <authorList>
            <person name="Huang Y."/>
            <person name="Yan B."/>
        </authorList>
    </citation>
    <scope>NUCLEOTIDE SEQUENCE [LARGE SCALE GENOMIC DNA]</scope>
    <source>
        <strain evidence="6 7">SCAWS-G2</strain>
    </source>
</reference>
<dbReference type="InterPro" id="IPR050406">
    <property type="entry name" value="FGGY_Carb_Kinase"/>
</dbReference>
<evidence type="ECO:0000313" key="6">
    <source>
        <dbReference type="EMBL" id="QBD76505.1"/>
    </source>
</evidence>